<feature type="domain" description="Shugoshin N-terminal coiled-coil" evidence="12">
    <location>
        <begin position="28"/>
        <end position="66"/>
    </location>
</feature>
<evidence type="ECO:0008006" key="15">
    <source>
        <dbReference type="Google" id="ProtNLM"/>
    </source>
</evidence>
<feature type="coiled-coil region" evidence="9">
    <location>
        <begin position="38"/>
        <end position="117"/>
    </location>
</feature>
<dbReference type="GO" id="GO:0005634">
    <property type="term" value="C:nucleus"/>
    <property type="evidence" value="ECO:0007669"/>
    <property type="project" value="InterPro"/>
</dbReference>
<evidence type="ECO:0000256" key="7">
    <source>
        <dbReference type="ARBA" id="ARBA00023306"/>
    </source>
</evidence>
<evidence type="ECO:0000256" key="5">
    <source>
        <dbReference type="ARBA" id="ARBA00022829"/>
    </source>
</evidence>
<evidence type="ECO:0000256" key="3">
    <source>
        <dbReference type="ARBA" id="ARBA00022454"/>
    </source>
</evidence>
<keyword evidence="6 9" id="KW-0175">Coiled coil</keyword>
<feature type="compositionally biased region" description="Basic and acidic residues" evidence="10">
    <location>
        <begin position="655"/>
        <end position="666"/>
    </location>
</feature>
<keyword evidence="4" id="KW-0132">Cell division</keyword>
<sequence length="748" mass="82604">MARLNEAASGAAGNANVLAFKQRWAATNKANEEFARANAQQAVRIRALELENSRLLEENLSLHRTVIHMQVQLDERDKNRAFADTVAVTQKKLQEKVAEVNELLRELEMPKERAERKAKQTAVLESRLMRESYVPGEMPPGMLPSISEDARSRRNSIPSEPRRISSLNFDEIQLPPQQPQIYTDPSLSDNDSDEGENFLETRRPRRRRDSVAVTDLEPRKQPPRQKFVEPESSPDLSPPTVEDELDFRFSKVAQRSASNARRHVDLDKLRTLTLEDQPEALVLEDIVMEDAPERVPSPTQERQERRHVRGGGIQRSIGSGNTSSVRKALGPKSTNSDLASPMKLSLKDLKSSSCSEKPLSTPLLDEKAIKPTPISTHRSLRDKDTPPPAPADADSVTTATGRTARRARPQVSYAEPSLRTKMRREDAKLVDAVTGEGKHRRGSSMSSSGTGGTGMGTTPSSTISSTCAPTPDLAARKLSAATPTPLFNIQSEDNEDNDDNDEEDDENHRVWLKLPLPNKELDDIIKSEDSPDNNPHLPSSSTTISTHRRRRTSGLVSDVLASNIAPPADDDITTPSSASSSSSRISVSSSLRRTSLSNALDAARTEAREAREARERQRREEREAREVRAAMESREPHKSSSSSSSAAITTPSDTARIEDASAARRERRERKAGRRTTIHVDTAAGLDDDEGKENVGRKVVKARSSGAGLERGASTREREKENDGVGIVGKTAAERVQERMARRRSMMV</sequence>
<protein>
    <recommendedName>
        <fullName evidence="15">Shugoshin C-terminal domain-containing protein</fullName>
    </recommendedName>
</protein>
<dbReference type="InParanoid" id="A0A4S2MUX3"/>
<evidence type="ECO:0000256" key="9">
    <source>
        <dbReference type="SAM" id="Coils"/>
    </source>
</evidence>
<dbReference type="GO" id="GO:0045132">
    <property type="term" value="P:meiotic chromosome segregation"/>
    <property type="evidence" value="ECO:0007669"/>
    <property type="project" value="InterPro"/>
</dbReference>
<evidence type="ECO:0000313" key="14">
    <source>
        <dbReference type="Proteomes" id="UP000298138"/>
    </source>
</evidence>
<evidence type="ECO:0000256" key="6">
    <source>
        <dbReference type="ARBA" id="ARBA00023054"/>
    </source>
</evidence>
<evidence type="ECO:0000259" key="12">
    <source>
        <dbReference type="Pfam" id="PF07558"/>
    </source>
</evidence>
<feature type="compositionally biased region" description="Low complexity" evidence="10">
    <location>
        <begin position="391"/>
        <end position="402"/>
    </location>
</feature>
<feature type="compositionally biased region" description="Low complexity" evidence="10">
    <location>
        <begin position="576"/>
        <end position="597"/>
    </location>
</feature>
<dbReference type="InterPro" id="IPR011516">
    <property type="entry name" value="Shugoshin_N"/>
</dbReference>
<dbReference type="Proteomes" id="UP000298138">
    <property type="component" value="Unassembled WGS sequence"/>
</dbReference>
<gene>
    <name evidence="13" type="ORF">EX30DRAFT_58566</name>
</gene>
<keyword evidence="14" id="KW-1185">Reference proteome</keyword>
<dbReference type="Pfam" id="PF07558">
    <property type="entry name" value="Shugoshin_N"/>
    <property type="match status" value="1"/>
</dbReference>
<feature type="compositionally biased region" description="Basic and acidic residues" evidence="10">
    <location>
        <begin position="519"/>
        <end position="529"/>
    </location>
</feature>
<keyword evidence="8" id="KW-0137">Centromere</keyword>
<keyword evidence="7" id="KW-0131">Cell cycle</keyword>
<comment type="subcellular location">
    <subcellularLocation>
        <location evidence="1">Chromosome</location>
        <location evidence="1">Centromere</location>
    </subcellularLocation>
</comment>
<feature type="compositionally biased region" description="Basic residues" evidence="10">
    <location>
        <begin position="667"/>
        <end position="677"/>
    </location>
</feature>
<dbReference type="Pfam" id="PF07557">
    <property type="entry name" value="Shugoshin_C"/>
    <property type="match status" value="1"/>
</dbReference>
<dbReference type="AlphaFoldDB" id="A0A4S2MUX3"/>
<dbReference type="GO" id="GO:0051301">
    <property type="term" value="P:cell division"/>
    <property type="evidence" value="ECO:0007669"/>
    <property type="project" value="UniProtKB-KW"/>
</dbReference>
<evidence type="ECO:0000259" key="11">
    <source>
        <dbReference type="Pfam" id="PF07557"/>
    </source>
</evidence>
<dbReference type="EMBL" id="ML220125">
    <property type="protein sequence ID" value="TGZ80388.1"/>
    <property type="molecule type" value="Genomic_DNA"/>
</dbReference>
<evidence type="ECO:0000256" key="10">
    <source>
        <dbReference type="SAM" id="MobiDB-lite"/>
    </source>
</evidence>
<accession>A0A4S2MUX3</accession>
<feature type="compositionally biased region" description="Polar residues" evidence="10">
    <location>
        <begin position="179"/>
        <end position="189"/>
    </location>
</feature>
<feature type="compositionally biased region" description="Basic and acidic residues" evidence="10">
    <location>
        <begin position="713"/>
        <end position="723"/>
    </location>
</feature>
<feature type="region of interest" description="Disordered" evidence="10">
    <location>
        <begin position="285"/>
        <end position="748"/>
    </location>
</feature>
<reference evidence="13 14" key="1">
    <citation type="submission" date="2019-04" db="EMBL/GenBank/DDBJ databases">
        <title>Comparative genomics and transcriptomics to analyze fruiting body development in filamentous ascomycetes.</title>
        <authorList>
            <consortium name="DOE Joint Genome Institute"/>
            <person name="Lutkenhaus R."/>
            <person name="Traeger S."/>
            <person name="Breuer J."/>
            <person name="Kuo A."/>
            <person name="Lipzen A."/>
            <person name="Pangilinan J."/>
            <person name="Dilworth D."/>
            <person name="Sandor L."/>
            <person name="Poggeler S."/>
            <person name="Barry K."/>
            <person name="Grigoriev I.V."/>
            <person name="Nowrousian M."/>
        </authorList>
    </citation>
    <scope>NUCLEOTIDE SEQUENCE [LARGE SCALE GENOMIC DNA]</scope>
    <source>
        <strain evidence="13 14">CBS 389.68</strain>
    </source>
</reference>
<dbReference type="GO" id="GO:0000779">
    <property type="term" value="C:condensed chromosome, centromeric region"/>
    <property type="evidence" value="ECO:0007669"/>
    <property type="project" value="UniProtKB-ARBA"/>
</dbReference>
<comment type="similarity">
    <text evidence="2">Belongs to the shugoshin family.</text>
</comment>
<dbReference type="InterPro" id="IPR011515">
    <property type="entry name" value="Shugoshin_C"/>
</dbReference>
<evidence type="ECO:0000256" key="1">
    <source>
        <dbReference type="ARBA" id="ARBA00004584"/>
    </source>
</evidence>
<feature type="compositionally biased region" description="Acidic residues" evidence="10">
    <location>
        <begin position="492"/>
        <end position="505"/>
    </location>
</feature>
<dbReference type="OrthoDB" id="5394106at2759"/>
<feature type="compositionally biased region" description="Polar residues" evidence="10">
    <location>
        <begin position="481"/>
        <end position="491"/>
    </location>
</feature>
<dbReference type="STRING" id="341454.A0A4S2MUX3"/>
<proteinExistence type="inferred from homology"/>
<organism evidence="13 14">
    <name type="scientific">Ascodesmis nigricans</name>
    <dbReference type="NCBI Taxonomy" id="341454"/>
    <lineage>
        <taxon>Eukaryota</taxon>
        <taxon>Fungi</taxon>
        <taxon>Dikarya</taxon>
        <taxon>Ascomycota</taxon>
        <taxon>Pezizomycotina</taxon>
        <taxon>Pezizomycetes</taxon>
        <taxon>Pezizales</taxon>
        <taxon>Ascodesmidaceae</taxon>
        <taxon>Ascodesmis</taxon>
    </lineage>
</organism>
<evidence type="ECO:0000313" key="13">
    <source>
        <dbReference type="EMBL" id="TGZ80388.1"/>
    </source>
</evidence>
<name>A0A4S2MUX3_9PEZI</name>
<evidence type="ECO:0000256" key="4">
    <source>
        <dbReference type="ARBA" id="ARBA00022618"/>
    </source>
</evidence>
<feature type="region of interest" description="Disordered" evidence="10">
    <location>
        <begin position="130"/>
        <end position="243"/>
    </location>
</feature>
<feature type="compositionally biased region" description="Low complexity" evidence="10">
    <location>
        <begin position="456"/>
        <end position="466"/>
    </location>
</feature>
<keyword evidence="5" id="KW-0159">Chromosome partition</keyword>
<feature type="domain" description="Shugoshin C-terminal" evidence="11">
    <location>
        <begin position="401"/>
        <end position="424"/>
    </location>
</feature>
<evidence type="ECO:0000256" key="8">
    <source>
        <dbReference type="ARBA" id="ARBA00023328"/>
    </source>
</evidence>
<keyword evidence="3" id="KW-0158">Chromosome</keyword>
<feature type="compositionally biased region" description="Basic and acidic residues" evidence="10">
    <location>
        <begin position="603"/>
        <end position="638"/>
    </location>
</feature>
<evidence type="ECO:0000256" key="2">
    <source>
        <dbReference type="ARBA" id="ARBA00010845"/>
    </source>
</evidence>